<dbReference type="EMBL" id="SOSA01000839">
    <property type="protein sequence ID" value="THC88467.1"/>
    <property type="molecule type" value="Genomic_DNA"/>
</dbReference>
<dbReference type="Proteomes" id="UP000308092">
    <property type="component" value="Unassembled WGS sequence"/>
</dbReference>
<reference evidence="1 2" key="1">
    <citation type="submission" date="2019-03" db="EMBL/GenBank/DDBJ databases">
        <title>The genome sequence of a newly discovered highly antifungal drug resistant Aspergillus species, Aspergillus tanneri NIH 1004.</title>
        <authorList>
            <person name="Mounaud S."/>
            <person name="Singh I."/>
            <person name="Joardar V."/>
            <person name="Pakala S."/>
            <person name="Pakala S."/>
            <person name="Venepally P."/>
            <person name="Hoover J."/>
            <person name="Nierman W."/>
            <person name="Chung J."/>
            <person name="Losada L."/>
        </authorList>
    </citation>
    <scope>NUCLEOTIDE SEQUENCE [LARGE SCALE GENOMIC DNA]</scope>
    <source>
        <strain evidence="1 2">NIH1004</strain>
    </source>
</reference>
<proteinExistence type="predicted"/>
<protein>
    <submittedName>
        <fullName evidence="1">Uncharacterized protein</fullName>
    </submittedName>
</protein>
<organism evidence="1 2">
    <name type="scientific">Aspergillus tanneri</name>
    <dbReference type="NCBI Taxonomy" id="1220188"/>
    <lineage>
        <taxon>Eukaryota</taxon>
        <taxon>Fungi</taxon>
        <taxon>Dikarya</taxon>
        <taxon>Ascomycota</taxon>
        <taxon>Pezizomycotina</taxon>
        <taxon>Eurotiomycetes</taxon>
        <taxon>Eurotiomycetidae</taxon>
        <taxon>Eurotiales</taxon>
        <taxon>Aspergillaceae</taxon>
        <taxon>Aspergillus</taxon>
        <taxon>Aspergillus subgen. Circumdati</taxon>
    </lineage>
</organism>
<evidence type="ECO:0000313" key="1">
    <source>
        <dbReference type="EMBL" id="THC88467.1"/>
    </source>
</evidence>
<sequence>MNGGQPRIIPLVLYMDTYHIDPPLCSTVLSRIYGTTDPPSISPIKQTPRDPELAIRTSATGYEYGVHRLRIDLTLAFQVDD</sequence>
<name>A0A4S3J393_9EURO</name>
<dbReference type="AlphaFoldDB" id="A0A4S3J393"/>
<evidence type="ECO:0000313" key="2">
    <source>
        <dbReference type="Proteomes" id="UP000308092"/>
    </source>
</evidence>
<accession>A0A4S3J393</accession>
<gene>
    <name evidence="1" type="ORF">EYZ11_012085</name>
</gene>
<dbReference type="VEuPathDB" id="FungiDB:EYZ11_012085"/>
<comment type="caution">
    <text evidence="1">The sequence shown here is derived from an EMBL/GenBank/DDBJ whole genome shotgun (WGS) entry which is preliminary data.</text>
</comment>
<keyword evidence="2" id="KW-1185">Reference proteome</keyword>